<dbReference type="InterPro" id="IPR009057">
    <property type="entry name" value="Homeodomain-like_sf"/>
</dbReference>
<dbReference type="InterPro" id="IPR041583">
    <property type="entry name" value="TetR_C_31"/>
</dbReference>
<feature type="compositionally biased region" description="Basic and acidic residues" evidence="3">
    <location>
        <begin position="1"/>
        <end position="27"/>
    </location>
</feature>
<sequence>MTAKHDLAKQDAKDSDTKHPGAKDSGAKHAGAKHAGTQDTGSQHAGARDGGDGRRLRGERRRLQIIEATLAIVHRDGATGVTHRTVAKEAGITTSLTLYYFATLDDLLVAALTSVTDEYTRRIRELIEADDEPLDGLAQLIAESAGPGRERALAERELSTLAARRPALRPIARRWRDNVAELARTQTDDPDAVQAVVALSDGLCTAILLDDEEADPARIRAVLAKALQRTRP</sequence>
<dbReference type="InterPro" id="IPR001647">
    <property type="entry name" value="HTH_TetR"/>
</dbReference>
<dbReference type="SUPFAM" id="SSF46689">
    <property type="entry name" value="Homeodomain-like"/>
    <property type="match status" value="1"/>
</dbReference>
<evidence type="ECO:0000256" key="2">
    <source>
        <dbReference type="PROSITE-ProRule" id="PRU00335"/>
    </source>
</evidence>
<dbReference type="EMBL" id="BAAAPH010000003">
    <property type="protein sequence ID" value="GAA1556429.1"/>
    <property type="molecule type" value="Genomic_DNA"/>
</dbReference>
<dbReference type="Proteomes" id="UP001501705">
    <property type="component" value="Unassembled WGS sequence"/>
</dbReference>
<dbReference type="InterPro" id="IPR036271">
    <property type="entry name" value="Tet_transcr_reg_TetR-rel_C_sf"/>
</dbReference>
<name>A0ABP4N6P3_9ACTN</name>
<evidence type="ECO:0000313" key="5">
    <source>
        <dbReference type="EMBL" id="GAA1556429.1"/>
    </source>
</evidence>
<feature type="region of interest" description="Disordered" evidence="3">
    <location>
        <begin position="1"/>
        <end position="59"/>
    </location>
</feature>
<keyword evidence="6" id="KW-1185">Reference proteome</keyword>
<dbReference type="InterPro" id="IPR050109">
    <property type="entry name" value="HTH-type_TetR-like_transc_reg"/>
</dbReference>
<feature type="domain" description="HTH tetR-type" evidence="4">
    <location>
        <begin position="59"/>
        <end position="119"/>
    </location>
</feature>
<dbReference type="PROSITE" id="PS50977">
    <property type="entry name" value="HTH_TETR_2"/>
    <property type="match status" value="1"/>
</dbReference>
<dbReference type="Pfam" id="PF17940">
    <property type="entry name" value="TetR_C_31"/>
    <property type="match status" value="1"/>
</dbReference>
<evidence type="ECO:0000259" key="4">
    <source>
        <dbReference type="PROSITE" id="PS50977"/>
    </source>
</evidence>
<dbReference type="PANTHER" id="PTHR30055:SF231">
    <property type="entry name" value="TRANSCRIPTIONAL REGULATORY PROTEIN (PROBABLY DEOR-FAMILY)-RELATED"/>
    <property type="match status" value="1"/>
</dbReference>
<evidence type="ECO:0000256" key="3">
    <source>
        <dbReference type="SAM" id="MobiDB-lite"/>
    </source>
</evidence>
<evidence type="ECO:0000256" key="1">
    <source>
        <dbReference type="ARBA" id="ARBA00023125"/>
    </source>
</evidence>
<gene>
    <name evidence="5" type="ORF">GCM10009804_11550</name>
</gene>
<comment type="caution">
    <text evidence="5">The sequence shown here is derived from an EMBL/GenBank/DDBJ whole genome shotgun (WGS) entry which is preliminary data.</text>
</comment>
<dbReference type="Gene3D" id="1.10.357.10">
    <property type="entry name" value="Tetracycline Repressor, domain 2"/>
    <property type="match status" value="1"/>
</dbReference>
<protein>
    <recommendedName>
        <fullName evidence="4">HTH tetR-type domain-containing protein</fullName>
    </recommendedName>
</protein>
<reference evidence="6" key="1">
    <citation type="journal article" date="2019" name="Int. J. Syst. Evol. Microbiol.">
        <title>The Global Catalogue of Microorganisms (GCM) 10K type strain sequencing project: providing services to taxonomists for standard genome sequencing and annotation.</title>
        <authorList>
            <consortium name="The Broad Institute Genomics Platform"/>
            <consortium name="The Broad Institute Genome Sequencing Center for Infectious Disease"/>
            <person name="Wu L."/>
            <person name="Ma J."/>
        </authorList>
    </citation>
    <scope>NUCLEOTIDE SEQUENCE [LARGE SCALE GENOMIC DNA]</scope>
    <source>
        <strain evidence="6">JCM 15572</strain>
    </source>
</reference>
<dbReference type="PANTHER" id="PTHR30055">
    <property type="entry name" value="HTH-TYPE TRANSCRIPTIONAL REGULATOR RUTR"/>
    <property type="match status" value="1"/>
</dbReference>
<organism evidence="5 6">
    <name type="scientific">Kribbella hippodromi</name>
    <dbReference type="NCBI Taxonomy" id="434347"/>
    <lineage>
        <taxon>Bacteria</taxon>
        <taxon>Bacillati</taxon>
        <taxon>Actinomycetota</taxon>
        <taxon>Actinomycetes</taxon>
        <taxon>Propionibacteriales</taxon>
        <taxon>Kribbellaceae</taxon>
        <taxon>Kribbella</taxon>
    </lineage>
</organism>
<dbReference type="SUPFAM" id="SSF48498">
    <property type="entry name" value="Tetracyclin repressor-like, C-terminal domain"/>
    <property type="match status" value="1"/>
</dbReference>
<accession>A0ABP4N6P3</accession>
<feature type="compositionally biased region" description="Basic and acidic residues" evidence="3">
    <location>
        <begin position="46"/>
        <end position="59"/>
    </location>
</feature>
<evidence type="ECO:0000313" key="6">
    <source>
        <dbReference type="Proteomes" id="UP001501705"/>
    </source>
</evidence>
<proteinExistence type="predicted"/>
<feature type="DNA-binding region" description="H-T-H motif" evidence="2">
    <location>
        <begin position="82"/>
        <end position="101"/>
    </location>
</feature>
<keyword evidence="1 2" id="KW-0238">DNA-binding</keyword>